<dbReference type="InterPro" id="IPR037175">
    <property type="entry name" value="KFase_sf"/>
</dbReference>
<evidence type="ECO:0008006" key="3">
    <source>
        <dbReference type="Google" id="ProtNLM"/>
    </source>
</evidence>
<dbReference type="GO" id="GO:0019441">
    <property type="term" value="P:L-tryptophan catabolic process to kynurenine"/>
    <property type="evidence" value="ECO:0007669"/>
    <property type="project" value="InterPro"/>
</dbReference>
<evidence type="ECO:0000313" key="2">
    <source>
        <dbReference type="Proteomes" id="UP000438448"/>
    </source>
</evidence>
<accession>A0A7K0D734</accession>
<sequence length="311" mass="33949">MSDEKVWPQQELGKELNNWGRWGADDEVGTLNFVTPEKRVQAAQLVRTGKAFDLGMPFDSEGPFKGAGFRNNPIHVMTLLPSDTAASPDGMISADDMVITGLQSATQWDGLAHVGYGGKFYNDVPAAAVNNFTGAARNSFPKVVDRLISRGVLLDIPAVKGVDRLDDSYQITEADVLAAEERQGVRVESGDIVCLRTGSYKWFLEGDRERFLGNAPGPCIDMCRWLHDREVAALAIDNSTGESWPSPIENAIIPFHQVVIRDMGLTLGEMFNFEDLVVDCEQDGVWEFMLCATGLKVTGAVGSPLTPIALK</sequence>
<proteinExistence type="predicted"/>
<dbReference type="AlphaFoldDB" id="A0A7K0D734"/>
<dbReference type="PANTHER" id="PTHR34861">
    <property type="match status" value="1"/>
</dbReference>
<keyword evidence="2" id="KW-1185">Reference proteome</keyword>
<dbReference type="PANTHER" id="PTHR34861:SF10">
    <property type="entry name" value="CYCLASE"/>
    <property type="match status" value="1"/>
</dbReference>
<dbReference type="Gene3D" id="3.50.30.50">
    <property type="entry name" value="Putative cyclase"/>
    <property type="match status" value="1"/>
</dbReference>
<dbReference type="InterPro" id="IPR007325">
    <property type="entry name" value="KFase/CYL"/>
</dbReference>
<dbReference type="SUPFAM" id="SSF102198">
    <property type="entry name" value="Putative cyclase"/>
    <property type="match status" value="1"/>
</dbReference>
<protein>
    <recommendedName>
        <fullName evidence="3">Cyclase</fullName>
    </recommendedName>
</protein>
<dbReference type="EMBL" id="WEGK01000010">
    <property type="protein sequence ID" value="MQY21469.1"/>
    <property type="molecule type" value="Genomic_DNA"/>
</dbReference>
<evidence type="ECO:0000313" key="1">
    <source>
        <dbReference type="EMBL" id="MQY21469.1"/>
    </source>
</evidence>
<dbReference type="RefSeq" id="WP_153412263.1">
    <property type="nucleotide sequence ID" value="NZ_WEGK01000010.1"/>
</dbReference>
<dbReference type="OrthoDB" id="7067800at2"/>
<dbReference type="Pfam" id="PF04199">
    <property type="entry name" value="Cyclase"/>
    <property type="match status" value="1"/>
</dbReference>
<gene>
    <name evidence="1" type="ORF">NRB20_45800</name>
</gene>
<dbReference type="GO" id="GO:0004061">
    <property type="term" value="F:arylformamidase activity"/>
    <property type="evidence" value="ECO:0007669"/>
    <property type="project" value="InterPro"/>
</dbReference>
<name>A0A7K0D734_9NOCA</name>
<dbReference type="Proteomes" id="UP000438448">
    <property type="component" value="Unassembled WGS sequence"/>
</dbReference>
<comment type="caution">
    <text evidence="1">The sequence shown here is derived from an EMBL/GenBank/DDBJ whole genome shotgun (WGS) entry which is preliminary data.</text>
</comment>
<organism evidence="1 2">
    <name type="scientific">Nocardia macrotermitis</name>
    <dbReference type="NCBI Taxonomy" id="2585198"/>
    <lineage>
        <taxon>Bacteria</taxon>
        <taxon>Bacillati</taxon>
        <taxon>Actinomycetota</taxon>
        <taxon>Actinomycetes</taxon>
        <taxon>Mycobacteriales</taxon>
        <taxon>Nocardiaceae</taxon>
        <taxon>Nocardia</taxon>
    </lineage>
</organism>
<reference evidence="1 2" key="1">
    <citation type="submission" date="2019-10" db="EMBL/GenBank/DDBJ databases">
        <title>Nocardia macrotermitis sp. nov. and Nocardia aurantia sp. nov., isolated from the gut of fungus growing-termite Macrotermes natalensis.</title>
        <authorList>
            <person name="Benndorf R."/>
            <person name="Schwitalla J."/>
            <person name="Martin K."/>
            <person name="De Beer W."/>
            <person name="Kaster A.-K."/>
            <person name="Vollmers J."/>
            <person name="Poulsen M."/>
            <person name="Beemelmanns C."/>
        </authorList>
    </citation>
    <scope>NUCLEOTIDE SEQUENCE [LARGE SCALE GENOMIC DNA]</scope>
    <source>
        <strain evidence="1 2">RB20</strain>
    </source>
</reference>